<evidence type="ECO:0000259" key="1">
    <source>
        <dbReference type="Pfam" id="PF01575"/>
    </source>
</evidence>
<proteinExistence type="predicted"/>
<dbReference type="InterPro" id="IPR002539">
    <property type="entry name" value="MaoC-like_dom"/>
</dbReference>
<dbReference type="InterPro" id="IPR029069">
    <property type="entry name" value="HotDog_dom_sf"/>
</dbReference>
<dbReference type="Pfam" id="PF01575">
    <property type="entry name" value="MaoC_dehydratas"/>
    <property type="match status" value="1"/>
</dbReference>
<dbReference type="AlphaFoldDB" id="A0A0D6JDT3"/>
<dbReference type="SUPFAM" id="SSF54637">
    <property type="entry name" value="Thioesterase/thiol ester dehydrase-isomerase"/>
    <property type="match status" value="1"/>
</dbReference>
<dbReference type="PANTHER" id="PTHR43664:SF1">
    <property type="entry name" value="BETA-METHYLMALYL-COA DEHYDRATASE"/>
    <property type="match status" value="1"/>
</dbReference>
<feature type="domain" description="MaoC-like" evidence="1">
    <location>
        <begin position="14"/>
        <end position="115"/>
    </location>
</feature>
<dbReference type="KEGG" id="fiy:BN1229_v1_1464"/>
<dbReference type="Proteomes" id="UP000033187">
    <property type="component" value="Chromosome 1"/>
</dbReference>
<evidence type="ECO:0000313" key="3">
    <source>
        <dbReference type="Proteomes" id="UP000033187"/>
    </source>
</evidence>
<dbReference type="Gene3D" id="3.10.129.10">
    <property type="entry name" value="Hotdog Thioesterase"/>
    <property type="match status" value="1"/>
</dbReference>
<reference evidence="3" key="1">
    <citation type="submission" date="2015-02" db="EMBL/GenBank/DDBJ databases">
        <authorList>
            <person name="Chooi Y.-H."/>
        </authorList>
    </citation>
    <scope>NUCLEOTIDE SEQUENCE [LARGE SCALE GENOMIC DNA]</scope>
    <source>
        <strain evidence="3">strain Y</strain>
    </source>
</reference>
<dbReference type="KEGG" id="fil:BN1229_v1_1463"/>
<dbReference type="PANTHER" id="PTHR43664">
    <property type="entry name" value="MONOAMINE OXIDASE-RELATED"/>
    <property type="match status" value="1"/>
</dbReference>
<dbReference type="RefSeq" id="WP_244465031.1">
    <property type="nucleotide sequence ID" value="NZ_LN829118.1"/>
</dbReference>
<sequence>MDQDHRLYFEDISVGQKFSTGSHSLDEAQIISFAKQFDPQPFHVDPDAAQDSLFKGLAASGWHTAAITMRLLVESGIPLAGGMIGSEANVKWPRPTRAGDVLTAHGEVVDVRPSKSRPDRGWISIRTETRNQHGDVLQIFTSMMVVPRRKS</sequence>
<evidence type="ECO:0000313" key="2">
    <source>
        <dbReference type="EMBL" id="CPR17888.1"/>
    </source>
</evidence>
<accession>A0A0D6JDT3</accession>
<dbReference type="InterPro" id="IPR052342">
    <property type="entry name" value="MCH/BMMD"/>
</dbReference>
<dbReference type="CDD" id="cd03454">
    <property type="entry name" value="YdeM"/>
    <property type="match status" value="1"/>
</dbReference>
<gene>
    <name evidence="2" type="ORF">YBN1229_v1_1464</name>
</gene>
<organism evidence="2 3">
    <name type="scientific">Candidatus Filomicrobium marinum</name>
    <dbReference type="NCBI Taxonomy" id="1608628"/>
    <lineage>
        <taxon>Bacteria</taxon>
        <taxon>Pseudomonadati</taxon>
        <taxon>Pseudomonadota</taxon>
        <taxon>Alphaproteobacteria</taxon>
        <taxon>Hyphomicrobiales</taxon>
        <taxon>Hyphomicrobiaceae</taxon>
        <taxon>Filomicrobium</taxon>
    </lineage>
</organism>
<name>A0A0D6JDT3_9HYPH</name>
<protein>
    <submittedName>
        <fullName evidence="2">MaoC-like protein dehydratase</fullName>
    </submittedName>
</protein>
<keyword evidence="3" id="KW-1185">Reference proteome</keyword>
<dbReference type="EMBL" id="LN829119">
    <property type="protein sequence ID" value="CPR17888.1"/>
    <property type="molecule type" value="Genomic_DNA"/>
</dbReference>